<comment type="caution">
    <text evidence="1">The sequence shown here is derived from an EMBL/GenBank/DDBJ whole genome shotgun (WGS) entry which is preliminary data.</text>
</comment>
<proteinExistence type="predicted"/>
<organism evidence="1">
    <name type="scientific">marine sediment metagenome</name>
    <dbReference type="NCBI Taxonomy" id="412755"/>
    <lineage>
        <taxon>unclassified sequences</taxon>
        <taxon>metagenomes</taxon>
        <taxon>ecological metagenomes</taxon>
    </lineage>
</organism>
<dbReference type="EMBL" id="LAZR01027883">
    <property type="protein sequence ID" value="KKL64321.1"/>
    <property type="molecule type" value="Genomic_DNA"/>
</dbReference>
<feature type="non-terminal residue" evidence="1">
    <location>
        <position position="275"/>
    </location>
</feature>
<accession>A0A0F9EDN5</accession>
<reference evidence="1" key="1">
    <citation type="journal article" date="2015" name="Nature">
        <title>Complex archaea that bridge the gap between prokaryotes and eukaryotes.</title>
        <authorList>
            <person name="Spang A."/>
            <person name="Saw J.H."/>
            <person name="Jorgensen S.L."/>
            <person name="Zaremba-Niedzwiedzka K."/>
            <person name="Martijn J."/>
            <person name="Lind A.E."/>
            <person name="van Eijk R."/>
            <person name="Schleper C."/>
            <person name="Guy L."/>
            <person name="Ettema T.J."/>
        </authorList>
    </citation>
    <scope>NUCLEOTIDE SEQUENCE</scope>
</reference>
<sequence>MVKRLSLRKKNLKRSKLIFIFILSVLLLSPSVSSALVGPAHAVEVKAGESYNWHLKFNISNYIELLTNTGGPISTELLALSLVGDSDGLITLTAKFEILYIPDDFAHDSFFDLTFTIVEGEFTLSQDYNISTIPIFYPLNFSINPTLTKTNFSILKGDTPNYFTAHKGNAYPKGTYHGFFFIIPTDLGWATAAAELQTEILAHFRRNYGITDVSVLPQSNGLRISTPSDTTILATELSLNYNSKGVLETASGKYGGAMLFSLALTSDGTIAFELP</sequence>
<dbReference type="AlphaFoldDB" id="A0A0F9EDN5"/>
<name>A0A0F9EDN5_9ZZZZ</name>
<evidence type="ECO:0000313" key="1">
    <source>
        <dbReference type="EMBL" id="KKL64321.1"/>
    </source>
</evidence>
<gene>
    <name evidence="1" type="ORF">LCGC14_2166220</name>
</gene>
<protein>
    <submittedName>
        <fullName evidence="1">Uncharacterized protein</fullName>
    </submittedName>
</protein>